<feature type="domain" description="Flavodoxin-like" evidence="17">
    <location>
        <begin position="496"/>
        <end position="637"/>
    </location>
</feature>
<dbReference type="InterPro" id="IPR029039">
    <property type="entry name" value="Flavoprotein-like_sf"/>
</dbReference>
<keyword evidence="10" id="KW-0274">FAD</keyword>
<evidence type="ECO:0000313" key="20">
    <source>
        <dbReference type="Proteomes" id="UP000620104"/>
    </source>
</evidence>
<keyword evidence="13 16" id="KW-0408">Iron</keyword>
<dbReference type="InterPro" id="IPR008254">
    <property type="entry name" value="Flavodoxin/NO_synth"/>
</dbReference>
<protein>
    <recommendedName>
        <fullName evidence="21">Bifunctional cytochrome P450/NADPH--P450 reductase</fullName>
    </recommendedName>
</protein>
<dbReference type="PRINTS" id="PR00369">
    <property type="entry name" value="FLAVODOXIN"/>
</dbReference>
<dbReference type="GO" id="GO:0070330">
    <property type="term" value="F:aromatase activity"/>
    <property type="evidence" value="ECO:0007669"/>
    <property type="project" value="InterPro"/>
</dbReference>
<dbReference type="InterPro" id="IPR036396">
    <property type="entry name" value="Cyt_P450_sf"/>
</dbReference>
<dbReference type="GO" id="GO:0005506">
    <property type="term" value="F:iron ion binding"/>
    <property type="evidence" value="ECO:0007669"/>
    <property type="project" value="InterPro"/>
</dbReference>
<dbReference type="Pfam" id="PF00258">
    <property type="entry name" value="Flavodoxin_1"/>
    <property type="match status" value="1"/>
</dbReference>
<dbReference type="PANTHER" id="PTHR19384:SF127">
    <property type="entry name" value="BIFUNCTIONAL CYTOCHROME P450_NADPH--P450 REDUCTASE"/>
    <property type="match status" value="1"/>
</dbReference>
<keyword evidence="9 16" id="KW-0479">Metal-binding</keyword>
<dbReference type="InterPro" id="IPR023206">
    <property type="entry name" value="Bifunctional_P450_P450_red"/>
</dbReference>
<dbReference type="PANTHER" id="PTHR19384">
    <property type="entry name" value="NITRIC OXIDE SYNTHASE-RELATED"/>
    <property type="match status" value="1"/>
</dbReference>
<dbReference type="SUPFAM" id="SSF52343">
    <property type="entry name" value="Ferredoxin reductase-like, C-terminal NADP-linked domain"/>
    <property type="match status" value="1"/>
</dbReference>
<dbReference type="InterPro" id="IPR001709">
    <property type="entry name" value="Flavoprot_Pyr_Nucl_cyt_Rdtase"/>
</dbReference>
<name>A0A8H3YI55_9TREE</name>
<dbReference type="OrthoDB" id="1470350at2759"/>
<evidence type="ECO:0000256" key="9">
    <source>
        <dbReference type="ARBA" id="ARBA00022723"/>
    </source>
</evidence>
<comment type="similarity">
    <text evidence="4">In the N-terminal section; belongs to the cytochrome P450 family.</text>
</comment>
<evidence type="ECO:0000256" key="4">
    <source>
        <dbReference type="ARBA" id="ARBA00010018"/>
    </source>
</evidence>
<keyword evidence="7" id="KW-0285">Flavoprotein</keyword>
<dbReference type="InterPro" id="IPR003097">
    <property type="entry name" value="CysJ-like_FAD-binding"/>
</dbReference>
<feature type="binding site" description="axial binding residue" evidence="16">
    <location>
        <position position="404"/>
    </location>
    <ligand>
        <name>heme</name>
        <dbReference type="ChEBI" id="CHEBI:30413"/>
    </ligand>
    <ligandPart>
        <name>Fe</name>
        <dbReference type="ChEBI" id="CHEBI:18248"/>
    </ligandPart>
</feature>
<dbReference type="InterPro" id="IPR017927">
    <property type="entry name" value="FAD-bd_FR_type"/>
</dbReference>
<dbReference type="GO" id="GO:0020037">
    <property type="term" value="F:heme binding"/>
    <property type="evidence" value="ECO:0007669"/>
    <property type="project" value="InterPro"/>
</dbReference>
<dbReference type="GO" id="GO:0003958">
    <property type="term" value="F:NADPH-hemoprotein reductase activity"/>
    <property type="evidence" value="ECO:0007669"/>
    <property type="project" value="UniProtKB-EC"/>
</dbReference>
<dbReference type="PROSITE" id="PS51384">
    <property type="entry name" value="FAD_FR"/>
    <property type="match status" value="1"/>
</dbReference>
<dbReference type="Pfam" id="PF00067">
    <property type="entry name" value="p450"/>
    <property type="match status" value="1"/>
</dbReference>
<accession>A0A8H3YI55</accession>
<evidence type="ECO:0000256" key="8">
    <source>
        <dbReference type="ARBA" id="ARBA00022643"/>
    </source>
</evidence>
<dbReference type="InterPro" id="IPR017938">
    <property type="entry name" value="Riboflavin_synthase-like_b-brl"/>
</dbReference>
<dbReference type="GO" id="GO:0050660">
    <property type="term" value="F:flavin adenine dinucleotide binding"/>
    <property type="evidence" value="ECO:0007669"/>
    <property type="project" value="TreeGrafter"/>
</dbReference>
<evidence type="ECO:0000259" key="17">
    <source>
        <dbReference type="PROSITE" id="PS50902"/>
    </source>
</evidence>
<dbReference type="InterPro" id="IPR001128">
    <property type="entry name" value="Cyt_P450"/>
</dbReference>
<dbReference type="PROSITE" id="PS50902">
    <property type="entry name" value="FLAVODOXIN_LIKE"/>
    <property type="match status" value="1"/>
</dbReference>
<evidence type="ECO:0000256" key="7">
    <source>
        <dbReference type="ARBA" id="ARBA00022630"/>
    </source>
</evidence>
<gene>
    <name evidence="19" type="ORF">NliqN6_6455</name>
</gene>
<comment type="cofactor">
    <cofactor evidence="2 16">
        <name>heme</name>
        <dbReference type="ChEBI" id="CHEBI:30413"/>
    </cofactor>
</comment>
<dbReference type="FunFam" id="1.10.630.10:FF:000040">
    <property type="entry name" value="Bifunctional cytochrome P450/NADPH--P450 reductase"/>
    <property type="match status" value="1"/>
</dbReference>
<keyword evidence="5" id="KW-0813">Transport</keyword>
<evidence type="ECO:0000256" key="2">
    <source>
        <dbReference type="ARBA" id="ARBA00001971"/>
    </source>
</evidence>
<dbReference type="CDD" id="cd06206">
    <property type="entry name" value="bifunctional_CYPOR"/>
    <property type="match status" value="1"/>
</dbReference>
<dbReference type="Gene3D" id="3.40.50.360">
    <property type="match status" value="1"/>
</dbReference>
<dbReference type="InterPro" id="IPR001433">
    <property type="entry name" value="OxRdtase_FAD/NAD-bd"/>
</dbReference>
<dbReference type="Pfam" id="PF00175">
    <property type="entry name" value="NAD_binding_1"/>
    <property type="match status" value="1"/>
</dbReference>
<comment type="caution">
    <text evidence="19">The sequence shown here is derived from an EMBL/GenBank/DDBJ whole genome shotgun (WGS) entry which is preliminary data.</text>
</comment>
<evidence type="ECO:0008006" key="21">
    <source>
        <dbReference type="Google" id="ProtNLM"/>
    </source>
</evidence>
<evidence type="ECO:0000256" key="6">
    <source>
        <dbReference type="ARBA" id="ARBA00022617"/>
    </source>
</evidence>
<sequence>MVEAQPIPGPAPKPLVGNLRDVDPELGALSIAKLIQRYGELIELNFMGKQKLFAGSQRVVHELSDQSRFTKVVTGALEQARNVAGDGLFTAHSTEPSWAVAHRILIPTFGPLSIREMFPGMQDIAEQLITKWLRHGDAKIDVVSDFTKLTLDTIALCTFSYRFNSFYSEEPPAFVNAMARSLKMSGLRARRLPGTGIFYRGQDRQYKDDIELQHRIADEIVQDRIKNPTDHDDLLSKMLKGKDAQTGQGLSPENIRYQLVTFLIAGHETTSGLLSFLFYWLLRTPRAYQAIKSEVDQVCGTEPVKFEHLQKLKYVDAALKEALRLNPTAPGWTVAANEDETVLEGKYEIKKGQTVLVVLDALHKDPAVWGEDADEFRPERMLDGGFENLPPDSWKPFGNGMRACIGRPFAWQESLLVVAKIFQHFDLRPDNVSYELKIKSTLTVKPSGFHMHATPRKDMLIDPTSYGQALNSVSEKEPEHPNVQDEQSATQGKQKIYIYYGSNAGTCKALAYHMLEAAASHSCYGKIGVLNELANDGVPKDGPVAIVTASYEGNPTDDAGFFVEKLKSEKPDAFAGVKYAVFGCGHPDWAATFMAIPTLIDDKLSELGGQRLQKRGHGDASRADLFDEFDDWEDALWNKLQSMYREMSAPDPDSGLAQRLQADVDSSNRQSLLHYEFMQSVKVISNDVIVKGDVPIKRHLVLELPQEANYRSGDYLGLLPTTPVPVAMRVLARFGMHVDDVITLSGVASGGTVPVGRPINALSLFAEYFELEQPATLKHIKKLADRAEDDVTKKALDRYTEPDVYKAEVSDKRISVLALLEKFPELPLSIAEFIEMLPNIKMRQYSISSSPLDDPHRVSLTISVLDAPHLSGSGKRYMGTATTFLSQLTPGAMIHAAVRPSSEGFHPPADPSIPIIMGCAGTGIAPFRSFVQERALQKDAGREVGPALLFYGCHSPDTDLLYDAEMEEWQKKGVVQVKHAFSRAPDKSEGCRYVQERVWHDRAEVEALFRADAKVYVCGSSGMAKSLQQTAVKILAAAKDVSEEEAEGLYLKLKSSRFSLDIFG</sequence>
<dbReference type="PROSITE" id="PS00086">
    <property type="entry name" value="CYTOCHROME_P450"/>
    <property type="match status" value="1"/>
</dbReference>
<keyword evidence="11" id="KW-0521">NADP</keyword>
<keyword evidence="14" id="KW-0503">Monooxygenase</keyword>
<evidence type="ECO:0000256" key="10">
    <source>
        <dbReference type="ARBA" id="ARBA00022827"/>
    </source>
</evidence>
<dbReference type="InterPro" id="IPR023173">
    <property type="entry name" value="NADPH_Cyt_P450_Rdtase_alpha"/>
</dbReference>
<evidence type="ECO:0000259" key="18">
    <source>
        <dbReference type="PROSITE" id="PS51384"/>
    </source>
</evidence>
<organism evidence="19 20">
    <name type="scientific">Naganishia liquefaciens</name>
    <dbReference type="NCBI Taxonomy" id="104408"/>
    <lineage>
        <taxon>Eukaryota</taxon>
        <taxon>Fungi</taxon>
        <taxon>Dikarya</taxon>
        <taxon>Basidiomycota</taxon>
        <taxon>Agaricomycotina</taxon>
        <taxon>Tremellomycetes</taxon>
        <taxon>Filobasidiales</taxon>
        <taxon>Filobasidiaceae</taxon>
        <taxon>Naganishia</taxon>
    </lineage>
</organism>
<dbReference type="Proteomes" id="UP000620104">
    <property type="component" value="Unassembled WGS sequence"/>
</dbReference>
<keyword evidence="20" id="KW-1185">Reference proteome</keyword>
<dbReference type="SUPFAM" id="SSF52218">
    <property type="entry name" value="Flavoproteins"/>
    <property type="match status" value="1"/>
</dbReference>
<dbReference type="EMBL" id="BLZA01000053">
    <property type="protein sequence ID" value="GHJ90053.1"/>
    <property type="molecule type" value="Genomic_DNA"/>
</dbReference>
<dbReference type="SUPFAM" id="SSF63380">
    <property type="entry name" value="Riboflavin synthase domain-like"/>
    <property type="match status" value="1"/>
</dbReference>
<reference evidence="19" key="1">
    <citation type="submission" date="2020-07" db="EMBL/GenBank/DDBJ databases">
        <title>Draft Genome Sequence of a Deep-Sea Yeast, Naganishia (Cryptococcus) liquefaciens strain N6.</title>
        <authorList>
            <person name="Han Y.W."/>
            <person name="Kajitani R."/>
            <person name="Morimoto H."/>
            <person name="Parhat M."/>
            <person name="Tsubouchi H."/>
            <person name="Bakenova O."/>
            <person name="Ogata M."/>
            <person name="Argunhan B."/>
            <person name="Aoki R."/>
            <person name="Kajiwara S."/>
            <person name="Itoh T."/>
            <person name="Iwasaki H."/>
        </authorList>
    </citation>
    <scope>NUCLEOTIDE SEQUENCE</scope>
    <source>
        <strain evidence="19">N6</strain>
    </source>
</reference>
<dbReference type="GO" id="GO:0010181">
    <property type="term" value="F:FMN binding"/>
    <property type="evidence" value="ECO:0007669"/>
    <property type="project" value="InterPro"/>
</dbReference>
<feature type="domain" description="FAD-binding FR-type" evidence="18">
    <location>
        <begin position="676"/>
        <end position="908"/>
    </location>
</feature>
<evidence type="ECO:0000256" key="15">
    <source>
        <dbReference type="ARBA" id="ARBA00049342"/>
    </source>
</evidence>
<comment type="catalytic activity">
    <reaction evidence="15">
        <text>2 oxidized [cytochrome P450] + NADPH = 2 reduced [cytochrome P450] + NADP(+) + H(+)</text>
        <dbReference type="Rhea" id="RHEA:24040"/>
        <dbReference type="Rhea" id="RHEA-COMP:14627"/>
        <dbReference type="Rhea" id="RHEA-COMP:14628"/>
        <dbReference type="ChEBI" id="CHEBI:15378"/>
        <dbReference type="ChEBI" id="CHEBI:55376"/>
        <dbReference type="ChEBI" id="CHEBI:57783"/>
        <dbReference type="ChEBI" id="CHEBI:58349"/>
        <dbReference type="ChEBI" id="CHEBI:60344"/>
        <dbReference type="EC" id="1.6.2.4"/>
    </reaction>
</comment>
<evidence type="ECO:0000256" key="12">
    <source>
        <dbReference type="ARBA" id="ARBA00023002"/>
    </source>
</evidence>
<dbReference type="AlphaFoldDB" id="A0A8H3YI55"/>
<dbReference type="SUPFAM" id="SSF48264">
    <property type="entry name" value="Cytochrome P450"/>
    <property type="match status" value="1"/>
</dbReference>
<evidence type="ECO:0000256" key="11">
    <source>
        <dbReference type="ARBA" id="ARBA00022857"/>
    </source>
</evidence>
<evidence type="ECO:0000256" key="5">
    <source>
        <dbReference type="ARBA" id="ARBA00022448"/>
    </source>
</evidence>
<dbReference type="InterPro" id="IPR017972">
    <property type="entry name" value="Cyt_P450_CS"/>
</dbReference>
<evidence type="ECO:0000256" key="13">
    <source>
        <dbReference type="ARBA" id="ARBA00023004"/>
    </source>
</evidence>
<keyword evidence="6 16" id="KW-0349">Heme</keyword>
<dbReference type="PIRSF" id="PIRSF000209">
    <property type="entry name" value="Bifunctional_P450_P450R"/>
    <property type="match status" value="1"/>
</dbReference>
<comment type="cofactor">
    <cofactor evidence="1">
        <name>FMN</name>
        <dbReference type="ChEBI" id="CHEBI:58210"/>
    </cofactor>
</comment>
<evidence type="ECO:0000256" key="1">
    <source>
        <dbReference type="ARBA" id="ARBA00001917"/>
    </source>
</evidence>
<dbReference type="Gene3D" id="1.20.990.10">
    <property type="entry name" value="NADPH-cytochrome p450 Reductase, Chain A, domain 3"/>
    <property type="match status" value="1"/>
</dbReference>
<comment type="cofactor">
    <cofactor evidence="3">
        <name>FAD</name>
        <dbReference type="ChEBI" id="CHEBI:57692"/>
    </cofactor>
</comment>
<dbReference type="CDD" id="cd11068">
    <property type="entry name" value="CYP120A1"/>
    <property type="match status" value="1"/>
</dbReference>
<proteinExistence type="inferred from homology"/>
<keyword evidence="12" id="KW-0560">Oxidoreductase</keyword>
<evidence type="ECO:0000256" key="14">
    <source>
        <dbReference type="ARBA" id="ARBA00023033"/>
    </source>
</evidence>
<dbReference type="InterPro" id="IPR039261">
    <property type="entry name" value="FNR_nucleotide-bd"/>
</dbReference>
<dbReference type="InterPro" id="IPR001094">
    <property type="entry name" value="Flavdoxin-like"/>
</dbReference>
<evidence type="ECO:0000256" key="3">
    <source>
        <dbReference type="ARBA" id="ARBA00001974"/>
    </source>
</evidence>
<evidence type="ECO:0000256" key="16">
    <source>
        <dbReference type="PIRSR" id="PIRSR000209-1"/>
    </source>
</evidence>
<dbReference type="Pfam" id="PF00667">
    <property type="entry name" value="FAD_binding_1"/>
    <property type="match status" value="1"/>
</dbReference>
<dbReference type="Gene3D" id="1.10.630.10">
    <property type="entry name" value="Cytochrome P450"/>
    <property type="match status" value="1"/>
</dbReference>
<dbReference type="Gene3D" id="2.40.30.10">
    <property type="entry name" value="Translation factors"/>
    <property type="match status" value="1"/>
</dbReference>
<dbReference type="GO" id="GO:0005829">
    <property type="term" value="C:cytosol"/>
    <property type="evidence" value="ECO:0007669"/>
    <property type="project" value="TreeGrafter"/>
</dbReference>
<dbReference type="Gene3D" id="3.40.50.80">
    <property type="entry name" value="Nucleotide-binding domain of ferredoxin-NADP reductase (FNR) module"/>
    <property type="match status" value="1"/>
</dbReference>
<keyword evidence="8" id="KW-0288">FMN</keyword>
<evidence type="ECO:0000313" key="19">
    <source>
        <dbReference type="EMBL" id="GHJ90053.1"/>
    </source>
</evidence>
<dbReference type="PRINTS" id="PR00371">
    <property type="entry name" value="FPNCR"/>
</dbReference>